<gene>
    <name evidence="10" type="primary">trxA</name>
    <name evidence="10" type="ORF">GCM10010917_06450</name>
</gene>
<sequence>MIQHVTDETFEAEVNGHSGTVLVDFWAPWCGPCKAMSPILDEFDTEMGDAVKVVKVNVDENPASAAKFGIMSIPTIVRIKDGVPVHQVTGLQSKEQLKKWINS</sequence>
<evidence type="ECO:0000313" key="10">
    <source>
        <dbReference type="EMBL" id="GGA24321.1"/>
    </source>
</evidence>
<dbReference type="SUPFAM" id="SSF52833">
    <property type="entry name" value="Thioredoxin-like"/>
    <property type="match status" value="1"/>
</dbReference>
<reference evidence="11" key="1">
    <citation type="journal article" date="2019" name="Int. J. Syst. Evol. Microbiol.">
        <title>The Global Catalogue of Microorganisms (GCM) 10K type strain sequencing project: providing services to taxonomists for standard genome sequencing and annotation.</title>
        <authorList>
            <consortium name="The Broad Institute Genomics Platform"/>
            <consortium name="The Broad Institute Genome Sequencing Center for Infectious Disease"/>
            <person name="Wu L."/>
            <person name="Ma J."/>
        </authorList>
    </citation>
    <scope>NUCLEOTIDE SEQUENCE [LARGE SCALE GENOMIC DNA]</scope>
    <source>
        <strain evidence="11">CGMCC 1.15044</strain>
    </source>
</reference>
<organism evidence="10 11">
    <name type="scientific">Paenibacillus physcomitrellae</name>
    <dbReference type="NCBI Taxonomy" id="1619311"/>
    <lineage>
        <taxon>Bacteria</taxon>
        <taxon>Bacillati</taxon>
        <taxon>Bacillota</taxon>
        <taxon>Bacilli</taxon>
        <taxon>Bacillales</taxon>
        <taxon>Paenibacillaceae</taxon>
        <taxon>Paenibacillus</taxon>
    </lineage>
</organism>
<evidence type="ECO:0000313" key="11">
    <source>
        <dbReference type="Proteomes" id="UP000609323"/>
    </source>
</evidence>
<comment type="similarity">
    <text evidence="1 8">Belongs to the thioredoxin family.</text>
</comment>
<dbReference type="Pfam" id="PF00085">
    <property type="entry name" value="Thioredoxin"/>
    <property type="match status" value="1"/>
</dbReference>
<dbReference type="PROSITE" id="PS00194">
    <property type="entry name" value="THIOREDOXIN_1"/>
    <property type="match status" value="1"/>
</dbReference>
<proteinExistence type="inferred from homology"/>
<keyword evidence="4" id="KW-0249">Electron transport</keyword>
<evidence type="ECO:0000256" key="7">
    <source>
        <dbReference type="NCBIfam" id="TIGR01068"/>
    </source>
</evidence>
<dbReference type="PANTHER" id="PTHR45663:SF11">
    <property type="entry name" value="GEO12009P1"/>
    <property type="match status" value="1"/>
</dbReference>
<keyword evidence="6" id="KW-0676">Redox-active center</keyword>
<accession>A0ABQ1FQ48</accession>
<keyword evidence="5" id="KW-1015">Disulfide bond</keyword>
<dbReference type="RefSeq" id="WP_094093181.1">
    <property type="nucleotide sequence ID" value="NZ_BMHF01000001.1"/>
</dbReference>
<dbReference type="InterPro" id="IPR005746">
    <property type="entry name" value="Thioredoxin"/>
</dbReference>
<protein>
    <recommendedName>
        <fullName evidence="2 7">Thioredoxin</fullName>
    </recommendedName>
</protein>
<comment type="caution">
    <text evidence="10">The sequence shown here is derived from an EMBL/GenBank/DDBJ whole genome shotgun (WGS) entry which is preliminary data.</text>
</comment>
<keyword evidence="11" id="KW-1185">Reference proteome</keyword>
<dbReference type="PRINTS" id="PR00421">
    <property type="entry name" value="THIOREDOXIN"/>
</dbReference>
<dbReference type="PROSITE" id="PS51352">
    <property type="entry name" value="THIOREDOXIN_2"/>
    <property type="match status" value="1"/>
</dbReference>
<dbReference type="Gene3D" id="3.40.30.10">
    <property type="entry name" value="Glutaredoxin"/>
    <property type="match status" value="1"/>
</dbReference>
<dbReference type="InterPro" id="IPR017937">
    <property type="entry name" value="Thioredoxin_CS"/>
</dbReference>
<dbReference type="NCBIfam" id="TIGR01068">
    <property type="entry name" value="thioredoxin"/>
    <property type="match status" value="1"/>
</dbReference>
<evidence type="ECO:0000256" key="4">
    <source>
        <dbReference type="ARBA" id="ARBA00022982"/>
    </source>
</evidence>
<evidence type="ECO:0000256" key="5">
    <source>
        <dbReference type="ARBA" id="ARBA00023157"/>
    </source>
</evidence>
<dbReference type="Proteomes" id="UP000609323">
    <property type="component" value="Unassembled WGS sequence"/>
</dbReference>
<evidence type="ECO:0000256" key="2">
    <source>
        <dbReference type="ARBA" id="ARBA00020570"/>
    </source>
</evidence>
<name>A0ABQ1FQ48_9BACL</name>
<evidence type="ECO:0000256" key="3">
    <source>
        <dbReference type="ARBA" id="ARBA00022448"/>
    </source>
</evidence>
<dbReference type="InterPro" id="IPR036249">
    <property type="entry name" value="Thioredoxin-like_sf"/>
</dbReference>
<dbReference type="PANTHER" id="PTHR45663">
    <property type="entry name" value="GEO12009P1"/>
    <property type="match status" value="1"/>
</dbReference>
<dbReference type="EMBL" id="BMHF01000001">
    <property type="protein sequence ID" value="GGA24321.1"/>
    <property type="molecule type" value="Genomic_DNA"/>
</dbReference>
<evidence type="ECO:0000256" key="8">
    <source>
        <dbReference type="PIRNR" id="PIRNR000077"/>
    </source>
</evidence>
<dbReference type="CDD" id="cd02947">
    <property type="entry name" value="TRX_family"/>
    <property type="match status" value="1"/>
</dbReference>
<dbReference type="InterPro" id="IPR013766">
    <property type="entry name" value="Thioredoxin_domain"/>
</dbReference>
<evidence type="ECO:0000256" key="6">
    <source>
        <dbReference type="ARBA" id="ARBA00023284"/>
    </source>
</evidence>
<keyword evidence="3" id="KW-0813">Transport</keyword>
<dbReference type="PIRSF" id="PIRSF000077">
    <property type="entry name" value="Thioredoxin"/>
    <property type="match status" value="1"/>
</dbReference>
<evidence type="ECO:0000256" key="1">
    <source>
        <dbReference type="ARBA" id="ARBA00008987"/>
    </source>
</evidence>
<feature type="domain" description="Thioredoxin" evidence="9">
    <location>
        <begin position="1"/>
        <end position="103"/>
    </location>
</feature>
<evidence type="ECO:0000259" key="9">
    <source>
        <dbReference type="PROSITE" id="PS51352"/>
    </source>
</evidence>